<dbReference type="SMART" id="SM00355">
    <property type="entry name" value="ZnF_C2H2"/>
    <property type="match status" value="6"/>
</dbReference>
<feature type="binding site" evidence="8">
    <location>
        <position position="63"/>
    </location>
    <ligand>
        <name>Zn(2+)</name>
        <dbReference type="ChEBI" id="CHEBI:29105"/>
    </ligand>
</feature>
<dbReference type="FunFam" id="3.30.160.60:FF:000870">
    <property type="entry name" value="zinc finger protein 197 isoform X1"/>
    <property type="match status" value="1"/>
</dbReference>
<evidence type="ECO:0000256" key="2">
    <source>
        <dbReference type="ARBA" id="ARBA00022723"/>
    </source>
</evidence>
<organism evidence="11 12">
    <name type="scientific">Anopheles culicifacies</name>
    <dbReference type="NCBI Taxonomy" id="139723"/>
    <lineage>
        <taxon>Eukaryota</taxon>
        <taxon>Metazoa</taxon>
        <taxon>Ecdysozoa</taxon>
        <taxon>Arthropoda</taxon>
        <taxon>Hexapoda</taxon>
        <taxon>Insecta</taxon>
        <taxon>Pterygota</taxon>
        <taxon>Neoptera</taxon>
        <taxon>Endopterygota</taxon>
        <taxon>Diptera</taxon>
        <taxon>Nematocera</taxon>
        <taxon>Culicoidea</taxon>
        <taxon>Culicidae</taxon>
        <taxon>Anophelinae</taxon>
        <taxon>Anopheles</taxon>
        <taxon>culicifacies species complex</taxon>
    </lineage>
</organism>
<protein>
    <recommendedName>
        <fullName evidence="13">Protein krueppel</fullName>
    </recommendedName>
</protein>
<dbReference type="Pfam" id="PF00096">
    <property type="entry name" value="zf-C2H2"/>
    <property type="match status" value="3"/>
</dbReference>
<keyword evidence="12" id="KW-1185">Reference proteome</keyword>
<dbReference type="PROSITE" id="PS00028">
    <property type="entry name" value="ZINC_FINGER_C2H2_1"/>
    <property type="match status" value="5"/>
</dbReference>
<proteinExistence type="predicted"/>
<feature type="binding site" evidence="8">
    <location>
        <position position="60"/>
    </location>
    <ligand>
        <name>Zn(2+)</name>
        <dbReference type="ChEBI" id="CHEBI:29105"/>
    </ligand>
</feature>
<evidence type="ECO:0000256" key="5">
    <source>
        <dbReference type="ARBA" id="ARBA00022833"/>
    </source>
</evidence>
<keyword evidence="2 8" id="KW-0479">Metal-binding</keyword>
<feature type="domain" description="C2H2-type" evidence="9">
    <location>
        <begin position="192"/>
        <end position="219"/>
    </location>
</feature>
<dbReference type="SMART" id="SM00868">
    <property type="entry name" value="zf-AD"/>
    <property type="match status" value="1"/>
</dbReference>
<feature type="domain" description="C2H2-type" evidence="9">
    <location>
        <begin position="248"/>
        <end position="275"/>
    </location>
</feature>
<evidence type="ECO:0000256" key="1">
    <source>
        <dbReference type="ARBA" id="ARBA00004123"/>
    </source>
</evidence>
<dbReference type="AlphaFoldDB" id="A0A182M2I1"/>
<sequence length="303" mass="35839">MDVDSQRLRLHFQNVCRFCLSEANCVPLFIESKLNECLLDAMDVLVLKVDEHDGLPNCVCSECHRTMAAFVQFEATALEAYNRLESVLTHLDDDEQQQDDTGALLDDTDHLENDDIKVEIETVQEMISQEYHPKQSKKKECPVCGKTVSQISKHMLVHNGRKEFSCDRCEKRFVRRSSLQQHLNIHRNIRKYKCEYCEQSFCDRSSLRYHLAKHRGVRRFQCHYCDRQFTTSSQWKQHEKLAHRERSFRCEFCGRMFMLKHHLVKHKQLHTGEQSFECDVCGKPFQRRQYLTAHKRQHTKDGG</sequence>
<dbReference type="PROSITE" id="PS51915">
    <property type="entry name" value="ZAD"/>
    <property type="match status" value="1"/>
</dbReference>
<dbReference type="GO" id="GO:0008270">
    <property type="term" value="F:zinc ion binding"/>
    <property type="evidence" value="ECO:0007669"/>
    <property type="project" value="UniProtKB-UniRule"/>
</dbReference>
<evidence type="ECO:0000256" key="6">
    <source>
        <dbReference type="ARBA" id="ARBA00023242"/>
    </source>
</evidence>
<dbReference type="STRING" id="139723.A0A182M2I1"/>
<evidence type="ECO:0000256" key="7">
    <source>
        <dbReference type="PROSITE-ProRule" id="PRU00042"/>
    </source>
</evidence>
<dbReference type="GO" id="GO:0005634">
    <property type="term" value="C:nucleus"/>
    <property type="evidence" value="ECO:0007669"/>
    <property type="project" value="UniProtKB-SubCell"/>
</dbReference>
<feature type="domain" description="C2H2-type" evidence="9">
    <location>
        <begin position="164"/>
        <end position="191"/>
    </location>
</feature>
<feature type="domain" description="ZAD" evidence="10">
    <location>
        <begin position="14"/>
        <end position="87"/>
    </location>
</feature>
<dbReference type="Proteomes" id="UP000075883">
    <property type="component" value="Unassembled WGS sequence"/>
</dbReference>
<dbReference type="SUPFAM" id="SSF57667">
    <property type="entry name" value="beta-beta-alpha zinc fingers"/>
    <property type="match status" value="3"/>
</dbReference>
<dbReference type="EMBL" id="AXCM01016904">
    <property type="status" value="NOT_ANNOTATED_CDS"/>
    <property type="molecule type" value="Genomic_DNA"/>
</dbReference>
<keyword evidence="3" id="KW-0677">Repeat</keyword>
<dbReference type="PANTHER" id="PTHR24381:SF393">
    <property type="entry name" value="CHROMATIN-LINKED ADAPTOR FOR MSL PROTEINS, ISOFORM B"/>
    <property type="match status" value="1"/>
</dbReference>
<dbReference type="GO" id="GO:0000981">
    <property type="term" value="F:DNA-binding transcription factor activity, RNA polymerase II-specific"/>
    <property type="evidence" value="ECO:0007669"/>
    <property type="project" value="TreeGrafter"/>
</dbReference>
<evidence type="ECO:0000256" key="4">
    <source>
        <dbReference type="ARBA" id="ARBA00022771"/>
    </source>
</evidence>
<evidence type="ECO:0008006" key="13">
    <source>
        <dbReference type="Google" id="ProtNLM"/>
    </source>
</evidence>
<dbReference type="PROSITE" id="PS50157">
    <property type="entry name" value="ZINC_FINGER_C2H2_2"/>
    <property type="match status" value="5"/>
</dbReference>
<keyword evidence="5 8" id="KW-0862">Zinc</keyword>
<name>A0A182M2I1_9DIPT</name>
<evidence type="ECO:0000259" key="10">
    <source>
        <dbReference type="PROSITE" id="PS51915"/>
    </source>
</evidence>
<evidence type="ECO:0000313" key="12">
    <source>
        <dbReference type="Proteomes" id="UP000075883"/>
    </source>
</evidence>
<dbReference type="Pfam" id="PF07776">
    <property type="entry name" value="zf-AD"/>
    <property type="match status" value="1"/>
</dbReference>
<dbReference type="PANTHER" id="PTHR24381">
    <property type="entry name" value="ZINC FINGER PROTEIN"/>
    <property type="match status" value="1"/>
</dbReference>
<evidence type="ECO:0000259" key="9">
    <source>
        <dbReference type="PROSITE" id="PS50157"/>
    </source>
</evidence>
<keyword evidence="4 7" id="KW-0863">Zinc-finger</keyword>
<evidence type="ECO:0000256" key="8">
    <source>
        <dbReference type="PROSITE-ProRule" id="PRU01263"/>
    </source>
</evidence>
<dbReference type="Pfam" id="PF13912">
    <property type="entry name" value="zf-C2H2_6"/>
    <property type="match status" value="1"/>
</dbReference>
<feature type="domain" description="C2H2-type" evidence="9">
    <location>
        <begin position="276"/>
        <end position="303"/>
    </location>
</feature>
<dbReference type="InterPro" id="IPR012934">
    <property type="entry name" value="Znf_AD"/>
</dbReference>
<evidence type="ECO:0000256" key="3">
    <source>
        <dbReference type="ARBA" id="ARBA00022737"/>
    </source>
</evidence>
<dbReference type="FunFam" id="3.30.160.60:FF:000100">
    <property type="entry name" value="Zinc finger 45-like"/>
    <property type="match status" value="1"/>
</dbReference>
<accession>A0A182M2I1</accession>
<dbReference type="EnsemblMetazoa" id="ACUA007844-RA">
    <property type="protein sequence ID" value="ACUA007844-PA"/>
    <property type="gene ID" value="ACUA007844"/>
</dbReference>
<feature type="binding site" evidence="8">
    <location>
        <position position="19"/>
    </location>
    <ligand>
        <name>Zn(2+)</name>
        <dbReference type="ChEBI" id="CHEBI:29105"/>
    </ligand>
</feature>
<dbReference type="GO" id="GO:0000977">
    <property type="term" value="F:RNA polymerase II transcription regulatory region sequence-specific DNA binding"/>
    <property type="evidence" value="ECO:0007669"/>
    <property type="project" value="TreeGrafter"/>
</dbReference>
<feature type="binding site" evidence="8">
    <location>
        <position position="16"/>
    </location>
    <ligand>
        <name>Zn(2+)</name>
        <dbReference type="ChEBI" id="CHEBI:29105"/>
    </ligand>
</feature>
<reference evidence="11" key="2">
    <citation type="submission" date="2020-05" db="UniProtKB">
        <authorList>
            <consortium name="EnsemblMetazoa"/>
        </authorList>
    </citation>
    <scope>IDENTIFICATION</scope>
    <source>
        <strain evidence="11">A-37</strain>
    </source>
</reference>
<comment type="subcellular location">
    <subcellularLocation>
        <location evidence="1">Nucleus</location>
    </subcellularLocation>
</comment>
<reference evidence="12" key="1">
    <citation type="submission" date="2013-09" db="EMBL/GenBank/DDBJ databases">
        <title>The Genome Sequence of Anopheles culicifacies species A.</title>
        <authorList>
            <consortium name="The Broad Institute Genomics Platform"/>
            <person name="Neafsey D.E."/>
            <person name="Besansky N."/>
            <person name="Howell P."/>
            <person name="Walton C."/>
            <person name="Young S.K."/>
            <person name="Zeng Q."/>
            <person name="Gargeya S."/>
            <person name="Fitzgerald M."/>
            <person name="Haas B."/>
            <person name="Abouelleil A."/>
            <person name="Allen A.W."/>
            <person name="Alvarado L."/>
            <person name="Arachchi H.M."/>
            <person name="Berlin A.M."/>
            <person name="Chapman S.B."/>
            <person name="Gainer-Dewar J."/>
            <person name="Goldberg J."/>
            <person name="Griggs A."/>
            <person name="Gujja S."/>
            <person name="Hansen M."/>
            <person name="Howarth C."/>
            <person name="Imamovic A."/>
            <person name="Ireland A."/>
            <person name="Larimer J."/>
            <person name="McCowan C."/>
            <person name="Murphy C."/>
            <person name="Pearson M."/>
            <person name="Poon T.W."/>
            <person name="Priest M."/>
            <person name="Roberts A."/>
            <person name="Saif S."/>
            <person name="Shea T."/>
            <person name="Sisk P."/>
            <person name="Sykes S."/>
            <person name="Wortman J."/>
            <person name="Nusbaum C."/>
            <person name="Birren B."/>
        </authorList>
    </citation>
    <scope>NUCLEOTIDE SEQUENCE [LARGE SCALE GENOMIC DNA]</scope>
    <source>
        <strain evidence="12">A-37</strain>
    </source>
</reference>
<dbReference type="InterPro" id="IPR036236">
    <property type="entry name" value="Znf_C2H2_sf"/>
</dbReference>
<feature type="domain" description="C2H2-type" evidence="9">
    <location>
        <begin position="220"/>
        <end position="248"/>
    </location>
</feature>
<dbReference type="Gene3D" id="3.40.1800.20">
    <property type="match status" value="1"/>
</dbReference>
<keyword evidence="6" id="KW-0539">Nucleus</keyword>
<dbReference type="SUPFAM" id="SSF57716">
    <property type="entry name" value="Glucocorticoid receptor-like (DNA-binding domain)"/>
    <property type="match status" value="1"/>
</dbReference>
<dbReference type="VEuPathDB" id="VectorBase:ACUA007844"/>
<evidence type="ECO:0000313" key="11">
    <source>
        <dbReference type="EnsemblMetazoa" id="ACUA007844-PA"/>
    </source>
</evidence>
<dbReference type="InterPro" id="IPR013087">
    <property type="entry name" value="Znf_C2H2_type"/>
</dbReference>
<dbReference type="Gene3D" id="3.30.160.60">
    <property type="entry name" value="Classic Zinc Finger"/>
    <property type="match status" value="4"/>
</dbReference>